<evidence type="ECO:0000313" key="2">
    <source>
        <dbReference type="EMBL" id="QOS11619.1"/>
    </source>
</evidence>
<keyword evidence="1" id="KW-1133">Transmembrane helix</keyword>
<feature type="transmembrane region" description="Helical" evidence="1">
    <location>
        <begin position="12"/>
        <end position="34"/>
    </location>
</feature>
<protein>
    <submittedName>
        <fullName evidence="2">Uncharacterized protein</fullName>
    </submittedName>
</protein>
<dbReference type="AlphaFoldDB" id="A0A871BFR0"/>
<dbReference type="EMBL" id="CP063205">
    <property type="protein sequence ID" value="QOS11619.1"/>
    <property type="molecule type" value="Genomic_DNA"/>
</dbReference>
<dbReference type="Proteomes" id="UP000663064">
    <property type="component" value="Chromosome"/>
</dbReference>
<accession>A0A871BFR0</accession>
<evidence type="ECO:0000256" key="1">
    <source>
        <dbReference type="SAM" id="Phobius"/>
    </source>
</evidence>
<proteinExistence type="predicted"/>
<organism evidence="2 3">
    <name type="scientific">Haloferax gibbonsii</name>
    <dbReference type="NCBI Taxonomy" id="35746"/>
    <lineage>
        <taxon>Archaea</taxon>
        <taxon>Methanobacteriati</taxon>
        <taxon>Methanobacteriota</taxon>
        <taxon>Stenosarchaea group</taxon>
        <taxon>Halobacteria</taxon>
        <taxon>Halobacteriales</taxon>
        <taxon>Haloferacaceae</taxon>
        <taxon>Haloferax</taxon>
    </lineage>
</organism>
<reference evidence="2" key="1">
    <citation type="journal article" date="2021" name="Front. Microbiol.">
        <title>Cellular and Genomic Properties of Haloferax gibbonsii LR2-5, the Host of Euryarchaeal Virus HFTV1.</title>
        <authorList>
            <person name="Tittes C."/>
            <person name="Schwarzer S."/>
            <person name="Pfeiffer F."/>
            <person name="Dyall-Smith M."/>
            <person name="Rodriguez-Franco M."/>
            <person name="Oksanen H.M."/>
            <person name="Quax T.E.F."/>
        </authorList>
    </citation>
    <scope>NUCLEOTIDE SEQUENCE</scope>
    <source>
        <strain evidence="2">LR2-5</strain>
    </source>
</reference>
<name>A0A871BFR0_HALGI</name>
<gene>
    <name evidence="2" type="ORF">HfgLR_07385</name>
</gene>
<sequence>MAQPTSGQRRLMFALFAFAALVFLLGIVVIGYLAGAF</sequence>
<evidence type="ECO:0000313" key="3">
    <source>
        <dbReference type="Proteomes" id="UP000663064"/>
    </source>
</evidence>
<keyword evidence="1" id="KW-0812">Transmembrane</keyword>
<keyword evidence="1" id="KW-0472">Membrane</keyword>